<gene>
    <name evidence="2" type="ORF">PMIN01_12584</name>
</gene>
<feature type="signal peptide" evidence="1">
    <location>
        <begin position="1"/>
        <end position="15"/>
    </location>
</feature>
<dbReference type="Proteomes" id="UP000756921">
    <property type="component" value="Unassembled WGS sequence"/>
</dbReference>
<organism evidence="2 3">
    <name type="scientific">Paraphaeosphaeria minitans</name>
    <dbReference type="NCBI Taxonomy" id="565426"/>
    <lineage>
        <taxon>Eukaryota</taxon>
        <taxon>Fungi</taxon>
        <taxon>Dikarya</taxon>
        <taxon>Ascomycota</taxon>
        <taxon>Pezizomycotina</taxon>
        <taxon>Dothideomycetes</taxon>
        <taxon>Pleosporomycetidae</taxon>
        <taxon>Pleosporales</taxon>
        <taxon>Massarineae</taxon>
        <taxon>Didymosphaeriaceae</taxon>
        <taxon>Paraphaeosphaeria</taxon>
    </lineage>
</organism>
<evidence type="ECO:0000313" key="2">
    <source>
        <dbReference type="EMBL" id="KAF9729720.1"/>
    </source>
</evidence>
<accession>A0A9P6G781</accession>
<evidence type="ECO:0000313" key="3">
    <source>
        <dbReference type="Proteomes" id="UP000756921"/>
    </source>
</evidence>
<sequence length="84" mass="8762">MHFTPILGILPLALALPRILRDAASLAPQVLEQIATLNSSLTTLTTVLNAFDGTLLHVIPQSLAVIAAETALDADDAIAVYQGS</sequence>
<keyword evidence="3" id="KW-1185">Reference proteome</keyword>
<dbReference type="EMBL" id="WJXW01000016">
    <property type="protein sequence ID" value="KAF9729720.1"/>
    <property type="molecule type" value="Genomic_DNA"/>
</dbReference>
<feature type="chain" id="PRO_5040438388" evidence="1">
    <location>
        <begin position="16"/>
        <end position="84"/>
    </location>
</feature>
<evidence type="ECO:0000256" key="1">
    <source>
        <dbReference type="SAM" id="SignalP"/>
    </source>
</evidence>
<name>A0A9P6G781_9PLEO</name>
<dbReference type="AlphaFoldDB" id="A0A9P6G781"/>
<proteinExistence type="predicted"/>
<keyword evidence="1" id="KW-0732">Signal</keyword>
<reference evidence="2" key="1">
    <citation type="journal article" date="2020" name="Mol. Plant Microbe Interact.">
        <title>Genome Sequence of the Biocontrol Agent Coniothyrium minitans strain Conio (IMI 134523).</title>
        <authorList>
            <person name="Patel D."/>
            <person name="Shittu T.A."/>
            <person name="Baroncelli R."/>
            <person name="Muthumeenakshi S."/>
            <person name="Osborne T.H."/>
            <person name="Janganan T.K."/>
            <person name="Sreenivasaprasad S."/>
        </authorList>
    </citation>
    <scope>NUCLEOTIDE SEQUENCE</scope>
    <source>
        <strain evidence="2">Conio</strain>
    </source>
</reference>
<comment type="caution">
    <text evidence="2">The sequence shown here is derived from an EMBL/GenBank/DDBJ whole genome shotgun (WGS) entry which is preliminary data.</text>
</comment>
<protein>
    <submittedName>
        <fullName evidence="2">Uncharacterized protein</fullName>
    </submittedName>
</protein>
<dbReference type="OrthoDB" id="2422134at2759"/>